<protein>
    <submittedName>
        <fullName evidence="1">Uncharacterized protein</fullName>
    </submittedName>
</protein>
<sequence length="37" mass="4187">MLAYISVHSFITCIMTVAPRWYPTSAKRAHRGYFGPG</sequence>
<proteinExistence type="predicted"/>
<evidence type="ECO:0000313" key="1">
    <source>
        <dbReference type="EMBL" id="JAD48966.1"/>
    </source>
</evidence>
<organism evidence="1">
    <name type="scientific">Arundo donax</name>
    <name type="common">Giant reed</name>
    <name type="synonym">Donax arundinaceus</name>
    <dbReference type="NCBI Taxonomy" id="35708"/>
    <lineage>
        <taxon>Eukaryota</taxon>
        <taxon>Viridiplantae</taxon>
        <taxon>Streptophyta</taxon>
        <taxon>Embryophyta</taxon>
        <taxon>Tracheophyta</taxon>
        <taxon>Spermatophyta</taxon>
        <taxon>Magnoliopsida</taxon>
        <taxon>Liliopsida</taxon>
        <taxon>Poales</taxon>
        <taxon>Poaceae</taxon>
        <taxon>PACMAD clade</taxon>
        <taxon>Arundinoideae</taxon>
        <taxon>Arundineae</taxon>
        <taxon>Arundo</taxon>
    </lineage>
</organism>
<dbReference type="EMBL" id="GBRH01248929">
    <property type="protein sequence ID" value="JAD48966.1"/>
    <property type="molecule type" value="Transcribed_RNA"/>
</dbReference>
<dbReference type="AlphaFoldDB" id="A0A0A9ACY4"/>
<name>A0A0A9ACY4_ARUDO</name>
<reference evidence="1" key="2">
    <citation type="journal article" date="2015" name="Data Brief">
        <title>Shoot transcriptome of the giant reed, Arundo donax.</title>
        <authorList>
            <person name="Barrero R.A."/>
            <person name="Guerrero F.D."/>
            <person name="Moolhuijzen P."/>
            <person name="Goolsby J.A."/>
            <person name="Tidwell J."/>
            <person name="Bellgard S.E."/>
            <person name="Bellgard M.I."/>
        </authorList>
    </citation>
    <scope>NUCLEOTIDE SEQUENCE</scope>
    <source>
        <tissue evidence="1">Shoot tissue taken approximately 20 cm above the soil surface</tissue>
    </source>
</reference>
<accession>A0A0A9ACY4</accession>
<reference evidence="1" key="1">
    <citation type="submission" date="2014-09" db="EMBL/GenBank/DDBJ databases">
        <authorList>
            <person name="Magalhaes I.L.F."/>
            <person name="Oliveira U."/>
            <person name="Santos F.R."/>
            <person name="Vidigal T.H.D.A."/>
            <person name="Brescovit A.D."/>
            <person name="Santos A.J."/>
        </authorList>
    </citation>
    <scope>NUCLEOTIDE SEQUENCE</scope>
    <source>
        <tissue evidence="1">Shoot tissue taken approximately 20 cm above the soil surface</tissue>
    </source>
</reference>